<gene>
    <name evidence="1" type="ORF">ACZ87_03873</name>
</gene>
<name>A0A328TEE8_9GAMM</name>
<evidence type="ECO:0000313" key="1">
    <source>
        <dbReference type="EMBL" id="RAP68320.1"/>
    </source>
</evidence>
<keyword evidence="2" id="KW-1185">Reference proteome</keyword>
<feature type="non-terminal residue" evidence="1">
    <location>
        <position position="39"/>
    </location>
</feature>
<evidence type="ECO:0000313" key="2">
    <source>
        <dbReference type="Proteomes" id="UP000244334"/>
    </source>
</evidence>
<comment type="caution">
    <text evidence="1">The sequence shown here is derived from an EMBL/GenBank/DDBJ whole genome shotgun (WGS) entry which is preliminary data.</text>
</comment>
<accession>A0A328TEE8</accession>
<dbReference type="EMBL" id="LJAM02000843">
    <property type="protein sequence ID" value="RAP68320.1"/>
    <property type="molecule type" value="Genomic_DNA"/>
</dbReference>
<dbReference type="Proteomes" id="UP000244334">
    <property type="component" value="Unassembled WGS sequence"/>
</dbReference>
<reference evidence="1" key="1">
    <citation type="submission" date="2018-04" db="EMBL/GenBank/DDBJ databases">
        <title>Genomes of the Obligate Erwinia dacicola and Facultative Enterobacter sp. OLF Endosymbionts of the Olive Fruit fly, Bactrocera oleae.</title>
        <authorList>
            <person name="Estes A.M."/>
            <person name="Hearn D.J."/>
            <person name="Agarwal S."/>
            <person name="Pierson E.A."/>
            <person name="Dunning-Hotopp J.C."/>
        </authorList>
    </citation>
    <scope>NUCLEOTIDE SEQUENCE [LARGE SCALE GENOMIC DNA]</scope>
    <source>
        <strain evidence="1">Oroville</strain>
    </source>
</reference>
<proteinExistence type="predicted"/>
<protein>
    <submittedName>
        <fullName evidence="1">Baseplate J-like domain protein</fullName>
    </submittedName>
</protein>
<dbReference type="AlphaFoldDB" id="A0A328TEE8"/>
<sequence>MARSVPALADMTQQQLRDIRNQLPDADVSGDSDYAIRAN</sequence>
<organism evidence="1 2">
    <name type="scientific">Candidatus Erwinia dacicola</name>
    <dbReference type="NCBI Taxonomy" id="252393"/>
    <lineage>
        <taxon>Bacteria</taxon>
        <taxon>Pseudomonadati</taxon>
        <taxon>Pseudomonadota</taxon>
        <taxon>Gammaproteobacteria</taxon>
        <taxon>Enterobacterales</taxon>
        <taxon>Erwiniaceae</taxon>
        <taxon>Erwinia</taxon>
    </lineage>
</organism>